<accession>A0A5B7GLH6</accession>
<name>A0A5B7GLH6_PORTR</name>
<feature type="compositionally biased region" description="Low complexity" evidence="1">
    <location>
        <begin position="360"/>
        <end position="377"/>
    </location>
</feature>
<protein>
    <submittedName>
        <fullName evidence="2">Uncharacterized protein</fullName>
    </submittedName>
</protein>
<feature type="region of interest" description="Disordered" evidence="1">
    <location>
        <begin position="360"/>
        <end position="390"/>
    </location>
</feature>
<organism evidence="2 3">
    <name type="scientific">Portunus trituberculatus</name>
    <name type="common">Swimming crab</name>
    <name type="synonym">Neptunus trituberculatus</name>
    <dbReference type="NCBI Taxonomy" id="210409"/>
    <lineage>
        <taxon>Eukaryota</taxon>
        <taxon>Metazoa</taxon>
        <taxon>Ecdysozoa</taxon>
        <taxon>Arthropoda</taxon>
        <taxon>Crustacea</taxon>
        <taxon>Multicrustacea</taxon>
        <taxon>Malacostraca</taxon>
        <taxon>Eumalacostraca</taxon>
        <taxon>Eucarida</taxon>
        <taxon>Decapoda</taxon>
        <taxon>Pleocyemata</taxon>
        <taxon>Brachyura</taxon>
        <taxon>Eubrachyura</taxon>
        <taxon>Portunoidea</taxon>
        <taxon>Portunidae</taxon>
        <taxon>Portuninae</taxon>
        <taxon>Portunus</taxon>
    </lineage>
</organism>
<feature type="region of interest" description="Disordered" evidence="1">
    <location>
        <begin position="1"/>
        <end position="60"/>
    </location>
</feature>
<feature type="compositionally biased region" description="Low complexity" evidence="1">
    <location>
        <begin position="1"/>
        <end position="22"/>
    </location>
</feature>
<proteinExistence type="predicted"/>
<feature type="compositionally biased region" description="Basic and acidic residues" evidence="1">
    <location>
        <begin position="407"/>
        <end position="418"/>
    </location>
</feature>
<feature type="compositionally biased region" description="Low complexity" evidence="1">
    <location>
        <begin position="95"/>
        <end position="105"/>
    </location>
</feature>
<feature type="compositionally biased region" description="Polar residues" evidence="1">
    <location>
        <begin position="380"/>
        <end position="390"/>
    </location>
</feature>
<sequence length="462" mass="47751">MFSSAAPSSAGHSSPSSVVEDPVPGPSLVLHDPVAGDPSPVVPPSAPPGPPSEQLPPNIHELLSGILAHLSSAAPLPCARSSASPLVADPLPATPLPLSSPASQPYGMDSSPVSDAPPFGGGIGAGGSSRVMGSCASSLAGVSGRQVGCLTLPRWGLPWGGSTSAWSGGVLGDVVPLSSSFLAFSSPPSLSSEGEESTRLSMGLSGMTGQADQFLKVARDWSDQLAARAQSAPVPRLSPKPKTPLLPVGDSLDARVGVWLSARTPPSFPPPLATPSSETMRQAEKDKAFALDAFSSFQALLTAEKILTVLSLRQDLNTRRSQPFSWGIRWELPFGSTQMVADALARSPQVAVVYRGAPPGHAGSARARASSSRAAPPQYQGPSRFQRTSNRFLPYPSASRLAQSSLRDRRALPGRDGDFSTCRASGQQRPVGRGGGSSALGRLSNAVGTWAGRVVRRGLSWE</sequence>
<evidence type="ECO:0000313" key="3">
    <source>
        <dbReference type="Proteomes" id="UP000324222"/>
    </source>
</evidence>
<keyword evidence="3" id="KW-1185">Reference proteome</keyword>
<gene>
    <name evidence="2" type="ORF">E2C01_055084</name>
</gene>
<dbReference type="Proteomes" id="UP000324222">
    <property type="component" value="Unassembled WGS sequence"/>
</dbReference>
<reference evidence="2 3" key="1">
    <citation type="submission" date="2019-05" db="EMBL/GenBank/DDBJ databases">
        <title>Another draft genome of Portunus trituberculatus and its Hox gene families provides insights of decapod evolution.</title>
        <authorList>
            <person name="Jeong J.-H."/>
            <person name="Song I."/>
            <person name="Kim S."/>
            <person name="Choi T."/>
            <person name="Kim D."/>
            <person name="Ryu S."/>
            <person name="Kim W."/>
        </authorList>
    </citation>
    <scope>NUCLEOTIDE SEQUENCE [LARGE SCALE GENOMIC DNA]</scope>
    <source>
        <tissue evidence="2">Muscle</tissue>
    </source>
</reference>
<evidence type="ECO:0000256" key="1">
    <source>
        <dbReference type="SAM" id="MobiDB-lite"/>
    </source>
</evidence>
<comment type="caution">
    <text evidence="2">The sequence shown here is derived from an EMBL/GenBank/DDBJ whole genome shotgun (WGS) entry which is preliminary data.</text>
</comment>
<dbReference type="AlphaFoldDB" id="A0A5B7GLH6"/>
<evidence type="ECO:0000313" key="2">
    <source>
        <dbReference type="EMBL" id="MPC61021.1"/>
    </source>
</evidence>
<dbReference type="EMBL" id="VSRR010018145">
    <property type="protein sequence ID" value="MPC61021.1"/>
    <property type="molecule type" value="Genomic_DNA"/>
</dbReference>
<feature type="region of interest" description="Disordered" evidence="1">
    <location>
        <begin position="95"/>
        <end position="125"/>
    </location>
</feature>
<feature type="region of interest" description="Disordered" evidence="1">
    <location>
        <begin position="407"/>
        <end position="442"/>
    </location>
</feature>
<feature type="compositionally biased region" description="Pro residues" evidence="1">
    <location>
        <begin position="40"/>
        <end position="54"/>
    </location>
</feature>